<dbReference type="AlphaFoldDB" id="A0A261VCP9"/>
<keyword evidence="4" id="KW-0238">DNA-binding</keyword>
<keyword evidence="5" id="KW-0804">Transcription</keyword>
<reference evidence="8" key="1">
    <citation type="submission" date="2017-05" db="EMBL/GenBank/DDBJ databases">
        <title>Complete and WGS of Bordetella genogroups.</title>
        <authorList>
            <person name="Spilker T."/>
            <person name="Lipuma J."/>
        </authorList>
    </citation>
    <scope>NUCLEOTIDE SEQUENCE [LARGE SCALE GENOMIC DNA]</scope>
    <source>
        <strain evidence="8">AU6712</strain>
    </source>
</reference>
<comment type="caution">
    <text evidence="7">The sequence shown here is derived from an EMBL/GenBank/DDBJ whole genome shotgun (WGS) entry which is preliminary data.</text>
</comment>
<evidence type="ECO:0000256" key="5">
    <source>
        <dbReference type="ARBA" id="ARBA00023163"/>
    </source>
</evidence>
<dbReference type="GO" id="GO:0003700">
    <property type="term" value="F:DNA-binding transcription factor activity"/>
    <property type="evidence" value="ECO:0007669"/>
    <property type="project" value="InterPro"/>
</dbReference>
<proteinExistence type="inferred from homology"/>
<dbReference type="GO" id="GO:0030170">
    <property type="term" value="F:pyridoxal phosphate binding"/>
    <property type="evidence" value="ECO:0007669"/>
    <property type="project" value="InterPro"/>
</dbReference>
<comment type="similarity">
    <text evidence="1">In the C-terminal section; belongs to the class-I pyridoxal-phosphate-dependent aminotransferase family.</text>
</comment>
<dbReference type="Gene3D" id="1.10.10.10">
    <property type="entry name" value="Winged helix-like DNA-binding domain superfamily/Winged helix DNA-binding domain"/>
    <property type="match status" value="1"/>
</dbReference>
<keyword evidence="2" id="KW-0663">Pyridoxal phosphate</keyword>
<dbReference type="CDD" id="cd07377">
    <property type="entry name" value="WHTH_GntR"/>
    <property type="match status" value="1"/>
</dbReference>
<evidence type="ECO:0000256" key="3">
    <source>
        <dbReference type="ARBA" id="ARBA00023015"/>
    </source>
</evidence>
<keyword evidence="3" id="KW-0805">Transcription regulation</keyword>
<dbReference type="CDD" id="cd00609">
    <property type="entry name" value="AAT_like"/>
    <property type="match status" value="1"/>
</dbReference>
<dbReference type="InterPro" id="IPR004839">
    <property type="entry name" value="Aminotransferase_I/II_large"/>
</dbReference>
<dbReference type="EMBL" id="NEVU01000003">
    <property type="protein sequence ID" value="OZI71607.1"/>
    <property type="molecule type" value="Genomic_DNA"/>
</dbReference>
<accession>A0A261VCP9</accession>
<dbReference type="SUPFAM" id="SSF46785">
    <property type="entry name" value="Winged helix' DNA-binding domain"/>
    <property type="match status" value="1"/>
</dbReference>
<evidence type="ECO:0000256" key="4">
    <source>
        <dbReference type="ARBA" id="ARBA00023125"/>
    </source>
</evidence>
<dbReference type="SUPFAM" id="SSF53383">
    <property type="entry name" value="PLP-dependent transferases"/>
    <property type="match status" value="1"/>
</dbReference>
<dbReference type="InterPro" id="IPR015421">
    <property type="entry name" value="PyrdxlP-dep_Trfase_major"/>
</dbReference>
<dbReference type="GO" id="GO:0003677">
    <property type="term" value="F:DNA binding"/>
    <property type="evidence" value="ECO:0007669"/>
    <property type="project" value="UniProtKB-KW"/>
</dbReference>
<evidence type="ECO:0000313" key="8">
    <source>
        <dbReference type="Proteomes" id="UP000216429"/>
    </source>
</evidence>
<dbReference type="InterPro" id="IPR036390">
    <property type="entry name" value="WH_DNA-bd_sf"/>
</dbReference>
<evidence type="ECO:0000313" key="7">
    <source>
        <dbReference type="EMBL" id="OZI71607.1"/>
    </source>
</evidence>
<sequence length="560" mass="62285">MRNWTAPSARSQPSPINDEFASCLNISQLLRRVYSVNRDCIIAVAYNRVPPCVFFWCQLKSLLTDVIAERFGTARDNHPERPLHALLFECLRHCVLDGSLPASSRLPPTRDLATQLALSRNTVAGAYDQLRAQGYTRAVTGSGTFISDQIPDELRAPTVQEALRITPFGRDAHAALSRRGRNMLNAESETRDAFGAFVPGAPDLARFPRRKFSALVAKWWKQAPPEALSYAPGGGHPALREALSRYLRQARSLNCEPDQIILTDGVQQALDLIVRLLGDNGDSAWIEDPGYWGVRSVLRGNGINPLPRPIDAQGMVIPNEVGPHAPQPRLIFVTPSHQYPLGAVMSVERRTALLQVAQRLGSWIVEDDYDSEFRFSNLPVLPLYGMATEERVIYTGTFSKTLYPGIRTAYMVVPRHLAAAFRRAQARLYRSGSLLMQLVLAEFVDTGQYSSYIREMRLTYAARRAFLRQLIEEAFDASWIHQYDTPAGLHLTLKLPQHVDDVALEAAIAQHGVQTRALSQYYFDSTTAEKGLLLGFAGTSPQNMRAPFSIVAQCVRNAAG</sequence>
<dbReference type="Proteomes" id="UP000216429">
    <property type="component" value="Unassembled WGS sequence"/>
</dbReference>
<name>A0A261VCP9_9BORD</name>
<dbReference type="InterPro" id="IPR000524">
    <property type="entry name" value="Tscrpt_reg_HTH_GntR"/>
</dbReference>
<dbReference type="PANTHER" id="PTHR46577">
    <property type="entry name" value="HTH-TYPE TRANSCRIPTIONAL REGULATORY PROTEIN GABR"/>
    <property type="match status" value="1"/>
</dbReference>
<dbReference type="PANTHER" id="PTHR46577:SF1">
    <property type="entry name" value="HTH-TYPE TRANSCRIPTIONAL REGULATORY PROTEIN GABR"/>
    <property type="match status" value="1"/>
</dbReference>
<organism evidence="7 8">
    <name type="scientific">Bordetella genomosp. 12</name>
    <dbReference type="NCBI Taxonomy" id="463035"/>
    <lineage>
        <taxon>Bacteria</taxon>
        <taxon>Pseudomonadati</taxon>
        <taxon>Pseudomonadota</taxon>
        <taxon>Betaproteobacteria</taxon>
        <taxon>Burkholderiales</taxon>
        <taxon>Alcaligenaceae</taxon>
        <taxon>Bordetella</taxon>
    </lineage>
</organism>
<feature type="domain" description="HTH gntR-type" evidence="6">
    <location>
        <begin position="81"/>
        <end position="149"/>
    </location>
</feature>
<evidence type="ECO:0000256" key="1">
    <source>
        <dbReference type="ARBA" id="ARBA00005384"/>
    </source>
</evidence>
<dbReference type="SMART" id="SM00345">
    <property type="entry name" value="HTH_GNTR"/>
    <property type="match status" value="1"/>
</dbReference>
<dbReference type="Gene3D" id="3.40.640.10">
    <property type="entry name" value="Type I PLP-dependent aspartate aminotransferase-like (Major domain)"/>
    <property type="match status" value="1"/>
</dbReference>
<protein>
    <recommendedName>
        <fullName evidence="6">HTH gntR-type domain-containing protein</fullName>
    </recommendedName>
</protein>
<dbReference type="Pfam" id="PF00155">
    <property type="entry name" value="Aminotran_1_2"/>
    <property type="match status" value="1"/>
</dbReference>
<dbReference type="PROSITE" id="PS50949">
    <property type="entry name" value="HTH_GNTR"/>
    <property type="match status" value="1"/>
</dbReference>
<evidence type="ECO:0000256" key="2">
    <source>
        <dbReference type="ARBA" id="ARBA00022898"/>
    </source>
</evidence>
<dbReference type="InterPro" id="IPR051446">
    <property type="entry name" value="HTH_trans_reg/aminotransferase"/>
</dbReference>
<dbReference type="InterPro" id="IPR036388">
    <property type="entry name" value="WH-like_DNA-bd_sf"/>
</dbReference>
<keyword evidence="8" id="KW-1185">Reference proteome</keyword>
<dbReference type="Pfam" id="PF00392">
    <property type="entry name" value="GntR"/>
    <property type="match status" value="1"/>
</dbReference>
<dbReference type="InterPro" id="IPR015424">
    <property type="entry name" value="PyrdxlP-dep_Trfase"/>
</dbReference>
<gene>
    <name evidence="7" type="ORF">CAL22_17520</name>
</gene>
<evidence type="ECO:0000259" key="6">
    <source>
        <dbReference type="PROSITE" id="PS50949"/>
    </source>
</evidence>